<evidence type="ECO:0000256" key="8">
    <source>
        <dbReference type="ARBA" id="ARBA00023163"/>
    </source>
</evidence>
<evidence type="ECO:0000256" key="5">
    <source>
        <dbReference type="ARBA" id="ARBA00022553"/>
    </source>
</evidence>
<dbReference type="InterPro" id="IPR018866">
    <property type="entry name" value="Znf-4CXXC_R1"/>
</dbReference>
<feature type="compositionally biased region" description="Basic and acidic residues" evidence="10">
    <location>
        <begin position="45"/>
        <end position="67"/>
    </location>
</feature>
<keyword evidence="6" id="KW-0832">Ubl conjugation</keyword>
<dbReference type="RefSeq" id="XP_010234565.1">
    <property type="nucleotide sequence ID" value="XM_010236263.3"/>
</dbReference>
<dbReference type="SMART" id="SM00571">
    <property type="entry name" value="DDT"/>
    <property type="match status" value="1"/>
</dbReference>
<evidence type="ECO:0000256" key="2">
    <source>
        <dbReference type="ARBA" id="ARBA00004496"/>
    </source>
</evidence>
<evidence type="ECO:0000256" key="4">
    <source>
        <dbReference type="ARBA" id="ARBA00022499"/>
    </source>
</evidence>
<feature type="region of interest" description="Disordered" evidence="10">
    <location>
        <begin position="27"/>
        <end position="78"/>
    </location>
</feature>
<reference evidence="12 13" key="1">
    <citation type="journal article" date="2010" name="Nature">
        <title>Genome sequencing and analysis of the model grass Brachypodium distachyon.</title>
        <authorList>
            <consortium name="International Brachypodium Initiative"/>
        </authorList>
    </citation>
    <scope>NUCLEOTIDE SEQUENCE [LARGE SCALE GENOMIC DNA]</scope>
    <source>
        <strain evidence="12">Bd21</strain>
        <strain evidence="13">cv. Bd21</strain>
    </source>
</reference>
<keyword evidence="14" id="KW-1185">Reference proteome</keyword>
<feature type="domain" description="DDT" evidence="11">
    <location>
        <begin position="281"/>
        <end position="345"/>
    </location>
</feature>
<dbReference type="GeneID" id="100822445"/>
<protein>
    <recommendedName>
        <fullName evidence="11">DDT domain-containing protein</fullName>
    </recommendedName>
</protein>
<dbReference type="KEGG" id="bdi:100822445"/>
<organism evidence="12">
    <name type="scientific">Brachypodium distachyon</name>
    <name type="common">Purple false brome</name>
    <name type="synonym">Trachynia distachya</name>
    <dbReference type="NCBI Taxonomy" id="15368"/>
    <lineage>
        <taxon>Eukaryota</taxon>
        <taxon>Viridiplantae</taxon>
        <taxon>Streptophyta</taxon>
        <taxon>Embryophyta</taxon>
        <taxon>Tracheophyta</taxon>
        <taxon>Spermatophyta</taxon>
        <taxon>Magnoliopsida</taxon>
        <taxon>Liliopsida</taxon>
        <taxon>Poales</taxon>
        <taxon>Poaceae</taxon>
        <taxon>BOP clade</taxon>
        <taxon>Pooideae</taxon>
        <taxon>Stipodae</taxon>
        <taxon>Brachypodieae</taxon>
        <taxon>Brachypodium</taxon>
    </lineage>
</organism>
<feature type="region of interest" description="Disordered" evidence="10">
    <location>
        <begin position="439"/>
        <end position="465"/>
    </location>
</feature>
<dbReference type="PROSITE" id="PS50827">
    <property type="entry name" value="DDT"/>
    <property type="match status" value="1"/>
</dbReference>
<name>A0A0Q3I600_BRADI</name>
<dbReference type="EnsemblPlants" id="KQJ95979">
    <property type="protein sequence ID" value="KQJ95979"/>
    <property type="gene ID" value="BRADI_3g20080v3"/>
</dbReference>
<keyword evidence="5" id="KW-0597">Phosphoprotein</keyword>
<evidence type="ECO:0000256" key="1">
    <source>
        <dbReference type="ARBA" id="ARBA00004123"/>
    </source>
</evidence>
<dbReference type="InterPro" id="IPR040221">
    <property type="entry name" value="CDCA7/CDA7L"/>
</dbReference>
<evidence type="ECO:0000256" key="3">
    <source>
        <dbReference type="ARBA" id="ARBA00022490"/>
    </source>
</evidence>
<dbReference type="Proteomes" id="UP000008810">
    <property type="component" value="Chromosome 3"/>
</dbReference>
<evidence type="ECO:0000313" key="14">
    <source>
        <dbReference type="Proteomes" id="UP000008810"/>
    </source>
</evidence>
<feature type="compositionally biased region" description="Basic and acidic residues" evidence="10">
    <location>
        <begin position="439"/>
        <end position="453"/>
    </location>
</feature>
<dbReference type="STRING" id="15368.A0A0Q3I600"/>
<gene>
    <name evidence="13" type="primary">LOC100822445</name>
    <name evidence="12" type="ORF">BRADI_3g20080v3</name>
</gene>
<keyword evidence="7" id="KW-0805">Transcription regulation</keyword>
<evidence type="ECO:0000256" key="6">
    <source>
        <dbReference type="ARBA" id="ARBA00022843"/>
    </source>
</evidence>
<evidence type="ECO:0000256" key="10">
    <source>
        <dbReference type="SAM" id="MobiDB-lite"/>
    </source>
</evidence>
<keyword evidence="3" id="KW-0963">Cytoplasm</keyword>
<sequence length="565" mass="61679">MPISSSSQPLCLAPDFSSLERVHRISANSSMESAVPRSQGNSGADPERDGAGVAQERDEARGLERVATESNGAAGALPQIQEATGEGKTCHQCRQKRTHYAAACTAVKNYGLCSLRYCRSCLRNRYGEVAEVVAQKANWTCPKCRGDCNCSMCRKKNGETPTGILAPAAKASGCSSVHDLLNKGADMVAAAQKLVNPLKGKPSITLGTENGANEVQAGADDLNAVPSVPAKKNLKVNCKVNKCPADKKSLLGTGSLVAPENAIALPRGTPVTNIAGVELEAEDVGPAIQFYEFCRSFAEFFQIRKGQPERILQDITGGRELRVVASLIAELHINLFSIIKEDRGEKPLNYSRDGDGWIIDIGKYITESDSVSKEFPLDSLKLGLVGYKNLSPSCKLYVLNFLCDATLSSVKFRTWTDEQNEKAAERKNAAREKIRAANEKEKELKERQSDMAKDPLLSEGADTPSNVESEIKEAKEVKQTATNALDEEVGVVLSTKPVMVDKGVAYWKLDGYCNDATIMRQEIDSQNIISNKDIWFKFTEDEEKVIGDHVARRSRGRSRKRTWGQ</sequence>
<reference evidence="12" key="2">
    <citation type="submission" date="2017-06" db="EMBL/GenBank/DDBJ databases">
        <title>WGS assembly of Brachypodium distachyon.</title>
        <authorList>
            <consortium name="The International Brachypodium Initiative"/>
            <person name="Lucas S."/>
            <person name="Harmon-Smith M."/>
            <person name="Lail K."/>
            <person name="Tice H."/>
            <person name="Grimwood J."/>
            <person name="Bruce D."/>
            <person name="Barry K."/>
            <person name="Shu S."/>
            <person name="Lindquist E."/>
            <person name="Wang M."/>
            <person name="Pitluck S."/>
            <person name="Vogel J.P."/>
            <person name="Garvin D.F."/>
            <person name="Mockler T.C."/>
            <person name="Schmutz J."/>
            <person name="Rokhsar D."/>
            <person name="Bevan M.W."/>
        </authorList>
    </citation>
    <scope>NUCLEOTIDE SEQUENCE</scope>
    <source>
        <strain evidence="12">Bd21</strain>
    </source>
</reference>
<evidence type="ECO:0000259" key="11">
    <source>
        <dbReference type="PROSITE" id="PS50827"/>
    </source>
</evidence>
<keyword evidence="8" id="KW-0804">Transcription</keyword>
<dbReference type="InterPro" id="IPR018501">
    <property type="entry name" value="DDT_dom"/>
</dbReference>
<accession>A0A0Q3I600</accession>
<dbReference type="GO" id="GO:0006355">
    <property type="term" value="P:regulation of DNA-templated transcription"/>
    <property type="evidence" value="ECO:0007669"/>
    <property type="project" value="InterPro"/>
</dbReference>
<dbReference type="Gramene" id="KQJ95979">
    <property type="protein sequence ID" value="KQJ95979"/>
    <property type="gene ID" value="BRADI_3g20080v3"/>
</dbReference>
<dbReference type="ExpressionAtlas" id="A0A0Q3I600">
    <property type="expression patterns" value="baseline"/>
</dbReference>
<dbReference type="PANTHER" id="PTHR31169">
    <property type="entry name" value="OS05G0300700 PROTEIN"/>
    <property type="match status" value="1"/>
</dbReference>
<keyword evidence="4" id="KW-1017">Isopeptide bond</keyword>
<dbReference type="Pfam" id="PF10497">
    <property type="entry name" value="zf-4CXXC_R1"/>
    <property type="match status" value="1"/>
</dbReference>
<dbReference type="OrthoDB" id="298344at2759"/>
<reference evidence="13" key="3">
    <citation type="submission" date="2018-08" db="UniProtKB">
        <authorList>
            <consortium name="EnsemblPlants"/>
        </authorList>
    </citation>
    <scope>IDENTIFICATION</scope>
    <source>
        <strain evidence="13">cv. Bd21</strain>
    </source>
</reference>
<feature type="compositionally biased region" description="Polar residues" evidence="10">
    <location>
        <begin position="27"/>
        <end position="42"/>
    </location>
</feature>
<dbReference type="GO" id="GO:0005737">
    <property type="term" value="C:cytoplasm"/>
    <property type="evidence" value="ECO:0007669"/>
    <property type="project" value="UniProtKB-SubCell"/>
</dbReference>
<evidence type="ECO:0000256" key="7">
    <source>
        <dbReference type="ARBA" id="ARBA00023015"/>
    </source>
</evidence>
<dbReference type="GO" id="GO:0005634">
    <property type="term" value="C:nucleus"/>
    <property type="evidence" value="ECO:0000318"/>
    <property type="project" value="GO_Central"/>
</dbReference>
<dbReference type="PANTHER" id="PTHR31169:SF8">
    <property type="entry name" value="ZINC-FINGER DOMAIN OF MONOAMINE-OXIDASE A REPRESSOR R1 PROTEIN"/>
    <property type="match status" value="1"/>
</dbReference>
<keyword evidence="9" id="KW-0539">Nucleus</keyword>
<dbReference type="InterPro" id="IPR028942">
    <property type="entry name" value="WHIM1_dom"/>
</dbReference>
<evidence type="ECO:0000313" key="12">
    <source>
        <dbReference type="EMBL" id="KQJ95979.1"/>
    </source>
</evidence>
<dbReference type="EMBL" id="CM000882">
    <property type="protein sequence ID" value="KQJ95979.1"/>
    <property type="molecule type" value="Genomic_DNA"/>
</dbReference>
<dbReference type="AlphaFoldDB" id="A0A0Q3I600"/>
<comment type="subcellular location">
    <subcellularLocation>
        <location evidence="2">Cytoplasm</location>
    </subcellularLocation>
    <subcellularLocation>
        <location evidence="1">Nucleus</location>
    </subcellularLocation>
</comment>
<dbReference type="Pfam" id="PF15612">
    <property type="entry name" value="WHIM1"/>
    <property type="match status" value="1"/>
</dbReference>
<proteinExistence type="predicted"/>
<evidence type="ECO:0000313" key="13">
    <source>
        <dbReference type="EnsemblPlants" id="KQJ95979"/>
    </source>
</evidence>
<evidence type="ECO:0000256" key="9">
    <source>
        <dbReference type="ARBA" id="ARBA00023242"/>
    </source>
</evidence>